<gene>
    <name evidence="1" type="ORF">PARHAE_03249</name>
</gene>
<keyword evidence="2" id="KW-1185">Reference proteome</keyword>
<name>A0A447IRC7_9RHOB</name>
<evidence type="ECO:0000313" key="2">
    <source>
        <dbReference type="Proteomes" id="UP000270743"/>
    </source>
</evidence>
<proteinExistence type="predicted"/>
<dbReference type="OrthoDB" id="8080408at2"/>
<dbReference type="Proteomes" id="UP000270743">
    <property type="component" value="Unassembled WGS sequence"/>
</dbReference>
<evidence type="ECO:0000313" key="1">
    <source>
        <dbReference type="EMBL" id="VDS10038.1"/>
    </source>
</evidence>
<organism evidence="1 2">
    <name type="scientific">Paracoccus haematequi</name>
    <dbReference type="NCBI Taxonomy" id="2491866"/>
    <lineage>
        <taxon>Bacteria</taxon>
        <taxon>Pseudomonadati</taxon>
        <taxon>Pseudomonadota</taxon>
        <taxon>Alphaproteobacteria</taxon>
        <taxon>Rhodobacterales</taxon>
        <taxon>Paracoccaceae</taxon>
        <taxon>Paracoccus</taxon>
    </lineage>
</organism>
<protein>
    <submittedName>
        <fullName evidence="1">Uncharacterized protein</fullName>
    </submittedName>
</protein>
<sequence>MRYSELKLNGQPLLPGADRNVAVSVTPISQATNLRRTVNGELINVARDVYRKLRVTISGRGRRSPAFSDMFPGDDMTVQLPDPLFYAGADIGRTVIEKAGVLEDCSEIRVPPGAPFAQPVAAVGYILLLECKITGLSVQVDEWKKDYTWNLELEEK</sequence>
<dbReference type="EMBL" id="UZWE01000050">
    <property type="protein sequence ID" value="VDS10038.1"/>
    <property type="molecule type" value="Genomic_DNA"/>
</dbReference>
<dbReference type="RefSeq" id="WP_126155644.1">
    <property type="nucleotide sequence ID" value="NZ_UZWE01000050.1"/>
</dbReference>
<dbReference type="AlphaFoldDB" id="A0A447IRC7"/>
<reference evidence="1 2" key="1">
    <citation type="submission" date="2018-12" db="EMBL/GenBank/DDBJ databases">
        <authorList>
            <person name="Criscuolo A."/>
        </authorList>
    </citation>
    <scope>NUCLEOTIDE SEQUENCE [LARGE SCALE GENOMIC DNA]</scope>
    <source>
        <strain evidence="1">ACIP1116241</strain>
    </source>
</reference>
<accession>A0A447IRC7</accession>